<reference evidence="1 2" key="1">
    <citation type="submission" date="2012-10" db="EMBL/GenBank/DDBJ databases">
        <title>The draft sequence of the Mycobacterium pheli genome.</title>
        <authorList>
            <person name="Pettersson B.M.F."/>
            <person name="Das S."/>
            <person name="Dasgupta S."/>
            <person name="Bhattacharya A."/>
            <person name="Kirsebom L.A."/>
        </authorList>
    </citation>
    <scope>NUCLEOTIDE SEQUENCE [LARGE SCALE GENOMIC DNA]</scope>
    <source>
        <strain evidence="1 2">CCUG 21000</strain>
    </source>
</reference>
<dbReference type="RefSeq" id="WP_061481078.1">
    <property type="nucleotide sequence ID" value="NZ_ANBO01000044.1"/>
</dbReference>
<dbReference type="InterPro" id="IPR052356">
    <property type="entry name" value="Thiol_S-MT"/>
</dbReference>
<evidence type="ECO:0000313" key="1">
    <source>
        <dbReference type="EMBL" id="KAB7751974.1"/>
    </source>
</evidence>
<dbReference type="GO" id="GO:0008168">
    <property type="term" value="F:methyltransferase activity"/>
    <property type="evidence" value="ECO:0007669"/>
    <property type="project" value="UniProtKB-KW"/>
</dbReference>
<name>A0A5N5UQV0_MYCPH</name>
<accession>A0A5N5UQV0</accession>
<proteinExistence type="predicted"/>
<evidence type="ECO:0000313" key="2">
    <source>
        <dbReference type="Proteomes" id="UP000325690"/>
    </source>
</evidence>
<dbReference type="Proteomes" id="UP000325690">
    <property type="component" value="Unassembled WGS sequence"/>
</dbReference>
<dbReference type="EMBL" id="ANBP01000053">
    <property type="protein sequence ID" value="KAB7751974.1"/>
    <property type="molecule type" value="Genomic_DNA"/>
</dbReference>
<dbReference type="SUPFAM" id="SSF53335">
    <property type="entry name" value="S-adenosyl-L-methionine-dependent methyltransferases"/>
    <property type="match status" value="1"/>
</dbReference>
<dbReference type="PANTHER" id="PTHR45036:SF1">
    <property type="entry name" value="METHYLTRANSFERASE LIKE 7A"/>
    <property type="match status" value="1"/>
</dbReference>
<sequence>MESTVDNPFFARLWTVMSAHETEEIRRLRRENLAGLSGRVLEVGAGTGTNFEFYPDTVTEVVAVEPEVRLAEHAIEAAAAAPVPVTVRTETVEHFMTGSEPLDAPGGAGNFDAVVCSLVLCSVADPRDVVRQLFSVLRPGGELRYLEHIASAGGRARLQRIADATIWPRLFGNCHTHRHTERDIADAGFTVASARREWTLPRWLPLPVAEFAIGRAVRPA</sequence>
<protein>
    <submittedName>
        <fullName evidence="1">Phosphatidylethanolamine N-methyltransferase</fullName>
    </submittedName>
</protein>
<keyword evidence="1" id="KW-0489">Methyltransferase</keyword>
<dbReference type="AlphaFoldDB" id="A0A5N5UQV0"/>
<keyword evidence="1" id="KW-0808">Transferase</keyword>
<gene>
    <name evidence="1" type="ORF">MPHL21000_22595</name>
</gene>
<dbReference type="InterPro" id="IPR029063">
    <property type="entry name" value="SAM-dependent_MTases_sf"/>
</dbReference>
<dbReference type="Pfam" id="PF13489">
    <property type="entry name" value="Methyltransf_23"/>
    <property type="match status" value="1"/>
</dbReference>
<dbReference type="CDD" id="cd02440">
    <property type="entry name" value="AdoMet_MTases"/>
    <property type="match status" value="1"/>
</dbReference>
<dbReference type="Gene3D" id="3.40.50.150">
    <property type="entry name" value="Vaccinia Virus protein VP39"/>
    <property type="match status" value="1"/>
</dbReference>
<dbReference type="GO" id="GO:0032259">
    <property type="term" value="P:methylation"/>
    <property type="evidence" value="ECO:0007669"/>
    <property type="project" value="UniProtKB-KW"/>
</dbReference>
<keyword evidence="2" id="KW-1185">Reference proteome</keyword>
<dbReference type="GeneID" id="74304373"/>
<organism evidence="1 2">
    <name type="scientific">Mycolicibacterium phlei DSM 43239 = CCUG 21000</name>
    <dbReference type="NCBI Taxonomy" id="1226750"/>
    <lineage>
        <taxon>Bacteria</taxon>
        <taxon>Bacillati</taxon>
        <taxon>Actinomycetota</taxon>
        <taxon>Actinomycetes</taxon>
        <taxon>Mycobacteriales</taxon>
        <taxon>Mycobacteriaceae</taxon>
        <taxon>Mycolicibacterium</taxon>
    </lineage>
</organism>
<dbReference type="PANTHER" id="PTHR45036">
    <property type="entry name" value="METHYLTRANSFERASE LIKE 7B"/>
    <property type="match status" value="1"/>
</dbReference>
<comment type="caution">
    <text evidence="1">The sequence shown here is derived from an EMBL/GenBank/DDBJ whole genome shotgun (WGS) entry which is preliminary data.</text>
</comment>